<evidence type="ECO:0000256" key="1">
    <source>
        <dbReference type="SAM" id="MobiDB-lite"/>
    </source>
</evidence>
<dbReference type="InterPro" id="IPR036457">
    <property type="entry name" value="PPM-type-like_dom_sf"/>
</dbReference>
<dbReference type="SMART" id="SM00331">
    <property type="entry name" value="PP2C_SIG"/>
    <property type="match status" value="1"/>
</dbReference>
<name>A0ABX2AZJ2_9BACT</name>
<dbReference type="Gene3D" id="3.60.40.10">
    <property type="entry name" value="PPM-type phosphatase domain"/>
    <property type="match status" value="1"/>
</dbReference>
<dbReference type="SUPFAM" id="SSF81606">
    <property type="entry name" value="PP2C-like"/>
    <property type="match status" value="1"/>
</dbReference>
<evidence type="ECO:0000313" key="3">
    <source>
        <dbReference type="EMBL" id="NPE24582.1"/>
    </source>
</evidence>
<accession>A0ABX2AZJ2</accession>
<dbReference type="RefSeq" id="WP_172344078.1">
    <property type="nucleotide sequence ID" value="NZ_CASYYZ010000063.1"/>
</dbReference>
<dbReference type="InterPro" id="IPR015655">
    <property type="entry name" value="PP2C"/>
</dbReference>
<evidence type="ECO:0000259" key="2">
    <source>
        <dbReference type="PROSITE" id="PS51746"/>
    </source>
</evidence>
<sequence>MFQIYSQKSRLRGAAESKQGGRKENQDNIGFTDTPLGFLLVVCDGMGGGPGGKTASSLVGQYVMRYVMAADMSAPREAVMRNAIAGAEDILKKKVKENPQLAGMGSTLVAILVDKSSALVAHLGDSRCYKIRGNKMLFRTADHSLVSELVENKTMTEEEARTSRQSNVITRALGSTNNHEPQIDIVPYKRGDRFVLCTDGVWGIMSHADLMHHLSSPMDTEKLAGMLSQEIDRIGFSHGGCHDNHTVAIVEMMSDSILQDEMSNKLKTLIAAGAAMLLVSLIVNIVCLSKLGGASDNGLIDKMREENVRLSEYQMKYEALQKLVGQDRQESIDENFRLQKTVDSLYSVIEEMRVAALMEQPEQKKDKEDVHKNRMEKPVKGLSMSNAAIINNVIARLEETKNFKNKEQRISVEKKKAALEKAMEFLNELQKQTKGRYGSDISSLSRRLIGKKQRLLYVVMDNNKNFVSTTTASQELDKLIQDAKKLKSKIK</sequence>
<dbReference type="PANTHER" id="PTHR47992">
    <property type="entry name" value="PROTEIN PHOSPHATASE"/>
    <property type="match status" value="1"/>
</dbReference>
<dbReference type="Proteomes" id="UP000820977">
    <property type="component" value="Unassembled WGS sequence"/>
</dbReference>
<dbReference type="CDD" id="cd00143">
    <property type="entry name" value="PP2Cc"/>
    <property type="match status" value="1"/>
</dbReference>
<dbReference type="PROSITE" id="PS51746">
    <property type="entry name" value="PPM_2"/>
    <property type="match status" value="1"/>
</dbReference>
<feature type="domain" description="PPM-type phosphatase" evidence="2">
    <location>
        <begin position="12"/>
        <end position="252"/>
    </location>
</feature>
<proteinExistence type="predicted"/>
<reference evidence="3 4" key="1">
    <citation type="submission" date="2020-05" db="EMBL/GenBank/DDBJ databases">
        <title>Distinct polysaccharide utilization as determinants for interspecies competition between intestinal Prevotella spp.</title>
        <authorList>
            <person name="Galvez E.J.C."/>
            <person name="Iljazovic A."/>
            <person name="Strowig T."/>
        </authorList>
    </citation>
    <scope>NUCLEOTIDE SEQUENCE [LARGE SCALE GENOMIC DNA]</scope>
    <source>
        <strain evidence="3 4">PCHR</strain>
    </source>
</reference>
<dbReference type="SMART" id="SM00332">
    <property type="entry name" value="PP2Cc"/>
    <property type="match status" value="1"/>
</dbReference>
<evidence type="ECO:0000313" key="4">
    <source>
        <dbReference type="Proteomes" id="UP000820977"/>
    </source>
</evidence>
<dbReference type="Pfam" id="PF13672">
    <property type="entry name" value="PP2C_2"/>
    <property type="match status" value="1"/>
</dbReference>
<dbReference type="EMBL" id="JABKKJ010000003">
    <property type="protein sequence ID" value="NPE24582.1"/>
    <property type="molecule type" value="Genomic_DNA"/>
</dbReference>
<gene>
    <name evidence="3" type="ORF">HPS54_03445</name>
</gene>
<comment type="caution">
    <text evidence="3">The sequence shown here is derived from an EMBL/GenBank/DDBJ whole genome shotgun (WGS) entry which is preliminary data.</text>
</comment>
<feature type="region of interest" description="Disordered" evidence="1">
    <location>
        <begin position="1"/>
        <end position="29"/>
    </location>
</feature>
<organism evidence="3 4">
    <name type="scientific">Xylanibacter caecicola</name>
    <dbReference type="NCBI Taxonomy" id="2736294"/>
    <lineage>
        <taxon>Bacteria</taxon>
        <taxon>Pseudomonadati</taxon>
        <taxon>Bacteroidota</taxon>
        <taxon>Bacteroidia</taxon>
        <taxon>Bacteroidales</taxon>
        <taxon>Prevotellaceae</taxon>
        <taxon>Xylanibacter</taxon>
    </lineage>
</organism>
<protein>
    <submittedName>
        <fullName evidence="3">Serine/threonine-protein phosphatase</fullName>
    </submittedName>
</protein>
<feature type="compositionally biased region" description="Basic and acidic residues" evidence="1">
    <location>
        <begin position="13"/>
        <end position="26"/>
    </location>
</feature>
<dbReference type="InterPro" id="IPR001932">
    <property type="entry name" value="PPM-type_phosphatase-like_dom"/>
</dbReference>
<keyword evidence="4" id="KW-1185">Reference proteome</keyword>